<dbReference type="OrthoDB" id="123540at2"/>
<protein>
    <submittedName>
        <fullName evidence="3">Uncharacterized protein</fullName>
    </submittedName>
</protein>
<name>A0A0R0CT98_9GAMM</name>
<dbReference type="PROSITE" id="PS51257">
    <property type="entry name" value="PROKAR_LIPOPROTEIN"/>
    <property type="match status" value="1"/>
</dbReference>
<dbReference type="STRING" id="344882.ABB29_11930"/>
<feature type="chain" id="PRO_5006394538" evidence="2">
    <location>
        <begin position="18"/>
        <end position="172"/>
    </location>
</feature>
<gene>
    <name evidence="3" type="ORF">ABB29_11930</name>
</gene>
<keyword evidence="2" id="KW-0732">Signal</keyword>
<proteinExistence type="predicted"/>
<evidence type="ECO:0000313" key="3">
    <source>
        <dbReference type="EMBL" id="KRG69118.1"/>
    </source>
</evidence>
<dbReference type="AlphaFoldDB" id="A0A0R0CT98"/>
<sequence>MKTLHALTVSTVLAAMAALSCPQTFIADAEAGPRARGGAPHSVNRAAAPNRGNVSRNSGGNRNVSNNRNVNSNRNINTNHNVNVNSNRHVDVDVDVDHGWDNDWNDHYHPIATTAAVVTTAAVIGSIVNSVPSSGCQTVMVNNIAYQQCGSTWYQPQYAGSNVQYVVVNSPY</sequence>
<evidence type="ECO:0000256" key="2">
    <source>
        <dbReference type="SAM" id="SignalP"/>
    </source>
</evidence>
<dbReference type="Proteomes" id="UP000052052">
    <property type="component" value="Unassembled WGS sequence"/>
</dbReference>
<feature type="signal peptide" evidence="2">
    <location>
        <begin position="1"/>
        <end position="17"/>
    </location>
</feature>
<feature type="region of interest" description="Disordered" evidence="1">
    <location>
        <begin position="32"/>
        <end position="83"/>
    </location>
</feature>
<feature type="compositionally biased region" description="Low complexity" evidence="1">
    <location>
        <begin position="50"/>
        <end position="83"/>
    </location>
</feature>
<organism evidence="3 4">
    <name type="scientific">Pseudoxanthomonas dokdonensis</name>
    <dbReference type="NCBI Taxonomy" id="344882"/>
    <lineage>
        <taxon>Bacteria</taxon>
        <taxon>Pseudomonadati</taxon>
        <taxon>Pseudomonadota</taxon>
        <taxon>Gammaproteobacteria</taxon>
        <taxon>Lysobacterales</taxon>
        <taxon>Lysobacteraceae</taxon>
        <taxon>Pseudoxanthomonas</taxon>
    </lineage>
</organism>
<reference evidence="3 4" key="1">
    <citation type="submission" date="2015-05" db="EMBL/GenBank/DDBJ databases">
        <title>Genome sequencing and analysis of members of genus Stenotrophomonas.</title>
        <authorList>
            <person name="Patil P.P."/>
            <person name="Midha S."/>
            <person name="Patil P.B."/>
        </authorList>
    </citation>
    <scope>NUCLEOTIDE SEQUENCE [LARGE SCALE GENOMIC DNA]</scope>
    <source>
        <strain evidence="3 4">DSM 21858</strain>
    </source>
</reference>
<keyword evidence="4" id="KW-1185">Reference proteome</keyword>
<dbReference type="RefSeq" id="WP_057659253.1">
    <property type="nucleotide sequence ID" value="NZ_LDJL01000011.1"/>
</dbReference>
<dbReference type="PATRIC" id="fig|344882.3.peg.751"/>
<evidence type="ECO:0000313" key="4">
    <source>
        <dbReference type="Proteomes" id="UP000052052"/>
    </source>
</evidence>
<dbReference type="EMBL" id="LDJL01000011">
    <property type="protein sequence ID" value="KRG69118.1"/>
    <property type="molecule type" value="Genomic_DNA"/>
</dbReference>
<evidence type="ECO:0000256" key="1">
    <source>
        <dbReference type="SAM" id="MobiDB-lite"/>
    </source>
</evidence>
<accession>A0A0R0CT98</accession>
<comment type="caution">
    <text evidence="3">The sequence shown here is derived from an EMBL/GenBank/DDBJ whole genome shotgun (WGS) entry which is preliminary data.</text>
</comment>